<gene>
    <name evidence="1" type="ORF">S01H4_20220</name>
</gene>
<organism evidence="1">
    <name type="scientific">marine sediment metagenome</name>
    <dbReference type="NCBI Taxonomy" id="412755"/>
    <lineage>
        <taxon>unclassified sequences</taxon>
        <taxon>metagenomes</taxon>
        <taxon>ecological metagenomes</taxon>
    </lineage>
</organism>
<feature type="non-terminal residue" evidence="1">
    <location>
        <position position="1"/>
    </location>
</feature>
<comment type="caution">
    <text evidence="1">The sequence shown here is derived from an EMBL/GenBank/DDBJ whole genome shotgun (WGS) entry which is preliminary data.</text>
</comment>
<name>X0ZX06_9ZZZZ</name>
<proteinExistence type="predicted"/>
<evidence type="ECO:0000313" key="1">
    <source>
        <dbReference type="EMBL" id="GAG62442.1"/>
    </source>
</evidence>
<sequence length="30" mass="3332">STGGIGLRLEGKITAYFDNIHVRQITESVR</sequence>
<reference evidence="1" key="1">
    <citation type="journal article" date="2014" name="Front. Microbiol.">
        <title>High frequency of phylogenetically diverse reductive dehalogenase-homologous genes in deep subseafloor sedimentary metagenomes.</title>
        <authorList>
            <person name="Kawai M."/>
            <person name="Futagami T."/>
            <person name="Toyoda A."/>
            <person name="Takaki Y."/>
            <person name="Nishi S."/>
            <person name="Hori S."/>
            <person name="Arai W."/>
            <person name="Tsubouchi T."/>
            <person name="Morono Y."/>
            <person name="Uchiyama I."/>
            <person name="Ito T."/>
            <person name="Fujiyama A."/>
            <person name="Inagaki F."/>
            <person name="Takami H."/>
        </authorList>
    </citation>
    <scope>NUCLEOTIDE SEQUENCE</scope>
    <source>
        <strain evidence="1">Expedition CK06-06</strain>
    </source>
</reference>
<dbReference type="AlphaFoldDB" id="X0ZX06"/>
<accession>X0ZX06</accession>
<protein>
    <submittedName>
        <fullName evidence="1">Uncharacterized protein</fullName>
    </submittedName>
</protein>
<dbReference type="EMBL" id="BART01009073">
    <property type="protein sequence ID" value="GAG62442.1"/>
    <property type="molecule type" value="Genomic_DNA"/>
</dbReference>